<dbReference type="EMBL" id="CP042912">
    <property type="protein sequence ID" value="QEG20381.1"/>
    <property type="molecule type" value="Genomic_DNA"/>
</dbReference>
<dbReference type="GO" id="GO:0016020">
    <property type="term" value="C:membrane"/>
    <property type="evidence" value="ECO:0007669"/>
    <property type="project" value="UniProtKB-SubCell"/>
</dbReference>
<dbReference type="InterPro" id="IPR002549">
    <property type="entry name" value="AI-2E-like"/>
</dbReference>
<evidence type="ECO:0000256" key="1">
    <source>
        <dbReference type="ARBA" id="ARBA00004141"/>
    </source>
</evidence>
<dbReference type="PANTHER" id="PTHR21716">
    <property type="entry name" value="TRANSMEMBRANE PROTEIN"/>
    <property type="match status" value="1"/>
</dbReference>
<feature type="transmembrane region" description="Helical" evidence="7">
    <location>
        <begin position="116"/>
        <end position="137"/>
    </location>
</feature>
<feature type="transmembrane region" description="Helical" evidence="7">
    <location>
        <begin position="380"/>
        <end position="397"/>
    </location>
</feature>
<keyword evidence="4 7" id="KW-1133">Transmembrane helix</keyword>
<evidence type="ECO:0000256" key="6">
    <source>
        <dbReference type="SAM" id="MobiDB-lite"/>
    </source>
</evidence>
<evidence type="ECO:0000256" key="3">
    <source>
        <dbReference type="ARBA" id="ARBA00022692"/>
    </source>
</evidence>
<feature type="transmembrane region" description="Helical" evidence="7">
    <location>
        <begin position="259"/>
        <end position="281"/>
    </location>
</feature>
<dbReference type="AlphaFoldDB" id="A0A5B9PB85"/>
<dbReference type="PANTHER" id="PTHR21716:SF16">
    <property type="entry name" value="BLL1467 PROTEIN"/>
    <property type="match status" value="1"/>
</dbReference>
<dbReference type="Proteomes" id="UP000322214">
    <property type="component" value="Chromosome"/>
</dbReference>
<feature type="transmembrane region" description="Helical" evidence="7">
    <location>
        <begin position="417"/>
        <end position="444"/>
    </location>
</feature>
<feature type="compositionally biased region" description="Polar residues" evidence="6">
    <location>
        <begin position="209"/>
        <end position="222"/>
    </location>
</feature>
<keyword evidence="3 7" id="KW-0812">Transmembrane</keyword>
<sequence length="463" mass="49594">MSAAKPTAKFRSNVAALEDERKYHLADSDGDPLERSAILNRDSDGELAECSSLTSARKALLPTAAACVIVLACLAIVYSLYFSKAVMLPIVGAFLLNFLLSPVVAKLNKIGIPNFVGSLGVMFVVVGGMLIALLFAYQPATRWLENKEENLNIVGQKLQTLRQPLDAVQQMSDQLEEIGAKKTPANDESKNVADSTKTSGVTLGDEVASRTSATVGTGSQNPESAATEAQSASETEEEGEPVKAVIPVEVQQPSISNRIFSTTGDLLAGVGLMLVLVFYLLSAGDRGLEKLVELMPTFREKKRVVELSRAIEESVSAYLLTTLSINFVLGLVIGIGMWLIGMPNPILWGVVAMLLNFFPFLGAAGGAILVFLVAVISFDSIAYALWAPGIYLAANLLEANLITPHLLSRSVSLHPVWLMIFFVVVSWIWGLGGAIIAVPVLAVIKISCDHIEPLEPVGQFLGR</sequence>
<evidence type="ECO:0000313" key="9">
    <source>
        <dbReference type="Proteomes" id="UP000322214"/>
    </source>
</evidence>
<evidence type="ECO:0000256" key="7">
    <source>
        <dbReference type="SAM" id="Phobius"/>
    </source>
</evidence>
<dbReference type="OrthoDB" id="9799225at2"/>
<dbReference type="GO" id="GO:0055085">
    <property type="term" value="P:transmembrane transport"/>
    <property type="evidence" value="ECO:0007669"/>
    <property type="project" value="TreeGrafter"/>
</dbReference>
<evidence type="ECO:0000256" key="5">
    <source>
        <dbReference type="ARBA" id="ARBA00023136"/>
    </source>
</evidence>
<name>A0A5B9PB85_9BACT</name>
<comment type="subcellular location">
    <subcellularLocation>
        <location evidence="1">Membrane</location>
        <topology evidence="1">Multi-pass membrane protein</topology>
    </subcellularLocation>
</comment>
<accession>A0A5B9PB85</accession>
<feature type="compositionally biased region" description="Low complexity" evidence="6">
    <location>
        <begin position="223"/>
        <end position="233"/>
    </location>
</feature>
<dbReference type="KEGG" id="mff:MFFC18_02290"/>
<feature type="transmembrane region" description="Helical" evidence="7">
    <location>
        <begin position="59"/>
        <end position="80"/>
    </location>
</feature>
<protein>
    <submittedName>
        <fullName evidence="8">AI-2 transport protein TqsA</fullName>
    </submittedName>
</protein>
<dbReference type="RefSeq" id="WP_075082593.1">
    <property type="nucleotide sequence ID" value="NZ_CP042912.1"/>
</dbReference>
<dbReference type="STRING" id="980251.GCA_001642875_04601"/>
<proteinExistence type="inferred from homology"/>
<evidence type="ECO:0000256" key="4">
    <source>
        <dbReference type="ARBA" id="ARBA00022989"/>
    </source>
</evidence>
<feature type="transmembrane region" description="Helical" evidence="7">
    <location>
        <begin position="317"/>
        <end position="340"/>
    </location>
</feature>
<feature type="compositionally biased region" description="Polar residues" evidence="6">
    <location>
        <begin position="192"/>
        <end position="201"/>
    </location>
</feature>
<feature type="transmembrane region" description="Helical" evidence="7">
    <location>
        <begin position="86"/>
        <end position="104"/>
    </location>
</feature>
<evidence type="ECO:0000256" key="2">
    <source>
        <dbReference type="ARBA" id="ARBA00009773"/>
    </source>
</evidence>
<dbReference type="Pfam" id="PF01594">
    <property type="entry name" value="AI-2E_transport"/>
    <property type="match status" value="2"/>
</dbReference>
<feature type="transmembrane region" description="Helical" evidence="7">
    <location>
        <begin position="346"/>
        <end position="373"/>
    </location>
</feature>
<feature type="region of interest" description="Disordered" evidence="6">
    <location>
        <begin position="179"/>
        <end position="241"/>
    </location>
</feature>
<organism evidence="8 9">
    <name type="scientific">Mariniblastus fucicola</name>
    <dbReference type="NCBI Taxonomy" id="980251"/>
    <lineage>
        <taxon>Bacteria</taxon>
        <taxon>Pseudomonadati</taxon>
        <taxon>Planctomycetota</taxon>
        <taxon>Planctomycetia</taxon>
        <taxon>Pirellulales</taxon>
        <taxon>Pirellulaceae</taxon>
        <taxon>Mariniblastus</taxon>
    </lineage>
</organism>
<gene>
    <name evidence="8" type="primary">tqsA</name>
    <name evidence="8" type="ORF">MFFC18_02290</name>
</gene>
<feature type="compositionally biased region" description="Basic and acidic residues" evidence="6">
    <location>
        <begin position="179"/>
        <end position="191"/>
    </location>
</feature>
<evidence type="ECO:0000313" key="8">
    <source>
        <dbReference type="EMBL" id="QEG20381.1"/>
    </source>
</evidence>
<comment type="similarity">
    <text evidence="2">Belongs to the autoinducer-2 exporter (AI-2E) (TC 2.A.86) family.</text>
</comment>
<reference evidence="8 9" key="1">
    <citation type="submission" date="2019-08" db="EMBL/GenBank/DDBJ databases">
        <title>Deep-cultivation of Planctomycetes and their phenomic and genomic characterization uncovers novel biology.</title>
        <authorList>
            <person name="Wiegand S."/>
            <person name="Jogler M."/>
            <person name="Boedeker C."/>
            <person name="Pinto D."/>
            <person name="Vollmers J."/>
            <person name="Rivas-Marin E."/>
            <person name="Kohn T."/>
            <person name="Peeters S.H."/>
            <person name="Heuer A."/>
            <person name="Rast P."/>
            <person name="Oberbeckmann S."/>
            <person name="Bunk B."/>
            <person name="Jeske O."/>
            <person name="Meyerdierks A."/>
            <person name="Storesund J.E."/>
            <person name="Kallscheuer N."/>
            <person name="Luecker S."/>
            <person name="Lage O.M."/>
            <person name="Pohl T."/>
            <person name="Merkel B.J."/>
            <person name="Hornburger P."/>
            <person name="Mueller R.-W."/>
            <person name="Bruemmer F."/>
            <person name="Labrenz M."/>
            <person name="Spormann A.M."/>
            <person name="Op den Camp H."/>
            <person name="Overmann J."/>
            <person name="Amann R."/>
            <person name="Jetten M.S.M."/>
            <person name="Mascher T."/>
            <person name="Medema M.H."/>
            <person name="Devos D.P."/>
            <person name="Kaster A.-K."/>
            <person name="Ovreas L."/>
            <person name="Rohde M."/>
            <person name="Galperin M.Y."/>
            <person name="Jogler C."/>
        </authorList>
    </citation>
    <scope>NUCLEOTIDE SEQUENCE [LARGE SCALE GENOMIC DNA]</scope>
    <source>
        <strain evidence="8 9">FC18</strain>
    </source>
</reference>
<keyword evidence="9" id="KW-1185">Reference proteome</keyword>
<keyword evidence="5 7" id="KW-0472">Membrane</keyword>